<dbReference type="PROSITE" id="PS00061">
    <property type="entry name" value="ADH_SHORT"/>
    <property type="match status" value="1"/>
</dbReference>
<dbReference type="SUPFAM" id="SSF51735">
    <property type="entry name" value="NAD(P)-binding Rossmann-fold domains"/>
    <property type="match status" value="1"/>
</dbReference>
<name>A0ABD1FIW2_HYPHA</name>
<gene>
    <name evidence="2" type="ORF">ABEB36_001782</name>
</gene>
<evidence type="ECO:0000313" key="3">
    <source>
        <dbReference type="Proteomes" id="UP001566132"/>
    </source>
</evidence>
<reference evidence="2 3" key="1">
    <citation type="submission" date="2024-05" db="EMBL/GenBank/DDBJ databases">
        <title>Genetic variation in Jamaican populations of the coffee berry borer (Hypothenemus hampei).</title>
        <authorList>
            <person name="Errbii M."/>
            <person name="Myrie A."/>
        </authorList>
    </citation>
    <scope>NUCLEOTIDE SEQUENCE [LARGE SCALE GENOMIC DNA]</scope>
    <source>
        <strain evidence="2">JA-Hopewell-2020-01-JO</strain>
        <tissue evidence="2">Whole body</tissue>
    </source>
</reference>
<dbReference type="EMBL" id="JBDJPC010000001">
    <property type="protein sequence ID" value="KAL1518111.1"/>
    <property type="molecule type" value="Genomic_DNA"/>
</dbReference>
<dbReference type="AlphaFoldDB" id="A0ABD1FIW2"/>
<dbReference type="Pfam" id="PF00106">
    <property type="entry name" value="adh_short"/>
    <property type="match status" value="1"/>
</dbReference>
<comment type="caution">
    <text evidence="2">The sequence shown here is derived from an EMBL/GenBank/DDBJ whole genome shotgun (WGS) entry which is preliminary data.</text>
</comment>
<accession>A0ABD1FIW2</accession>
<dbReference type="PANTHER" id="PTHR43658">
    <property type="entry name" value="SHORT-CHAIN DEHYDROGENASE/REDUCTASE"/>
    <property type="match status" value="1"/>
</dbReference>
<sequence>MQIKNSVFLVLGGATSALGYATVEVLLKEGAKVIICDLPNADLNIFGHDKAIFLPLDICSHDDLTQLLEVIKDKYKRLDGVINCVDYRASTPIDQSENIKDVFYVHPRPFQVIMSTLPLIMAANQQKGKRGVIVNVANMAAYEGRAQYCAYAASKAALIRMSQVMHQELLDTKVRCVCILIDEKFELPDKFTEFLVEILQKSSMNYSLFRCSTVLSKN</sequence>
<dbReference type="GO" id="GO:0016491">
    <property type="term" value="F:oxidoreductase activity"/>
    <property type="evidence" value="ECO:0007669"/>
    <property type="project" value="UniProtKB-KW"/>
</dbReference>
<evidence type="ECO:0000256" key="1">
    <source>
        <dbReference type="ARBA" id="ARBA00023002"/>
    </source>
</evidence>
<proteinExistence type="predicted"/>
<evidence type="ECO:0000313" key="2">
    <source>
        <dbReference type="EMBL" id="KAL1518111.1"/>
    </source>
</evidence>
<organism evidence="2 3">
    <name type="scientific">Hypothenemus hampei</name>
    <name type="common">Coffee berry borer</name>
    <dbReference type="NCBI Taxonomy" id="57062"/>
    <lineage>
        <taxon>Eukaryota</taxon>
        <taxon>Metazoa</taxon>
        <taxon>Ecdysozoa</taxon>
        <taxon>Arthropoda</taxon>
        <taxon>Hexapoda</taxon>
        <taxon>Insecta</taxon>
        <taxon>Pterygota</taxon>
        <taxon>Neoptera</taxon>
        <taxon>Endopterygota</taxon>
        <taxon>Coleoptera</taxon>
        <taxon>Polyphaga</taxon>
        <taxon>Cucujiformia</taxon>
        <taxon>Curculionidae</taxon>
        <taxon>Scolytinae</taxon>
        <taxon>Hypothenemus</taxon>
    </lineage>
</organism>
<dbReference type="InterPro" id="IPR036291">
    <property type="entry name" value="NAD(P)-bd_dom_sf"/>
</dbReference>
<dbReference type="PRINTS" id="PR00081">
    <property type="entry name" value="GDHRDH"/>
</dbReference>
<dbReference type="Proteomes" id="UP001566132">
    <property type="component" value="Unassembled WGS sequence"/>
</dbReference>
<dbReference type="Gene3D" id="3.40.50.720">
    <property type="entry name" value="NAD(P)-binding Rossmann-like Domain"/>
    <property type="match status" value="1"/>
</dbReference>
<dbReference type="InterPro" id="IPR002347">
    <property type="entry name" value="SDR_fam"/>
</dbReference>
<dbReference type="PANTHER" id="PTHR43658:SF8">
    <property type="entry name" value="17-BETA-HYDROXYSTEROID DEHYDROGENASE 14-RELATED"/>
    <property type="match status" value="1"/>
</dbReference>
<keyword evidence="3" id="KW-1185">Reference proteome</keyword>
<protein>
    <submittedName>
        <fullName evidence="2">Uncharacterized protein</fullName>
    </submittedName>
</protein>
<dbReference type="InterPro" id="IPR020904">
    <property type="entry name" value="Sc_DH/Rdtase_CS"/>
</dbReference>
<keyword evidence="1" id="KW-0560">Oxidoreductase</keyword>